<dbReference type="GO" id="GO:0051287">
    <property type="term" value="F:NAD binding"/>
    <property type="evidence" value="ECO:0007669"/>
    <property type="project" value="InterPro"/>
</dbReference>
<accession>A0A263CVG0</accession>
<evidence type="ECO:0000256" key="2">
    <source>
        <dbReference type="ARBA" id="ARBA00023002"/>
    </source>
</evidence>
<dbReference type="PROSITE" id="PS00671">
    <property type="entry name" value="D_2_HYDROXYACID_DH_3"/>
    <property type="match status" value="1"/>
</dbReference>
<dbReference type="SUPFAM" id="SSF51735">
    <property type="entry name" value="NAD(P)-binding Rossmann-fold domains"/>
    <property type="match status" value="1"/>
</dbReference>
<dbReference type="CDD" id="cd05301">
    <property type="entry name" value="GDH"/>
    <property type="match status" value="1"/>
</dbReference>
<dbReference type="InParanoid" id="A0A263CVG0"/>
<dbReference type="GO" id="GO:0016618">
    <property type="term" value="F:hydroxypyruvate reductase [NAD(P)H] activity"/>
    <property type="evidence" value="ECO:0007669"/>
    <property type="project" value="TreeGrafter"/>
</dbReference>
<dbReference type="Pfam" id="PF00389">
    <property type="entry name" value="2-Hacid_dh"/>
    <property type="match status" value="1"/>
</dbReference>
<dbReference type="Gene3D" id="3.40.50.720">
    <property type="entry name" value="NAD(P)-binding Rossmann-like Domain"/>
    <property type="match status" value="2"/>
</dbReference>
<dbReference type="Proteomes" id="UP000242444">
    <property type="component" value="Unassembled WGS sequence"/>
</dbReference>
<comment type="caution">
    <text evidence="7">The sequence shown here is derived from an EMBL/GenBank/DDBJ whole genome shotgun (WGS) entry which is preliminary data.</text>
</comment>
<protein>
    <submittedName>
        <fullName evidence="7">D-glycerate dehydrogenase</fullName>
    </submittedName>
</protein>
<evidence type="ECO:0000256" key="1">
    <source>
        <dbReference type="ARBA" id="ARBA00005854"/>
    </source>
</evidence>
<feature type="domain" description="D-isomer specific 2-hydroxyacid dehydrogenase NAD-binding" evidence="6">
    <location>
        <begin position="112"/>
        <end position="290"/>
    </location>
</feature>
<dbReference type="InterPro" id="IPR036291">
    <property type="entry name" value="NAD(P)-bd_dom_sf"/>
</dbReference>
<feature type="domain" description="D-isomer specific 2-hydroxyacid dehydrogenase catalytic" evidence="5">
    <location>
        <begin position="7"/>
        <end position="321"/>
    </location>
</feature>
<dbReference type="AlphaFoldDB" id="A0A263CVG0"/>
<dbReference type="GO" id="GO:0030267">
    <property type="term" value="F:glyoxylate reductase (NADPH) activity"/>
    <property type="evidence" value="ECO:0007669"/>
    <property type="project" value="TreeGrafter"/>
</dbReference>
<organism evidence="7 8">
    <name type="scientific">Amycolatopsis antarctica</name>
    <dbReference type="NCBI Taxonomy" id="1854586"/>
    <lineage>
        <taxon>Bacteria</taxon>
        <taxon>Bacillati</taxon>
        <taxon>Actinomycetota</taxon>
        <taxon>Actinomycetes</taxon>
        <taxon>Pseudonocardiales</taxon>
        <taxon>Pseudonocardiaceae</taxon>
        <taxon>Amycolatopsis</taxon>
    </lineage>
</organism>
<dbReference type="PANTHER" id="PTHR10996">
    <property type="entry name" value="2-HYDROXYACID DEHYDROGENASE-RELATED"/>
    <property type="match status" value="1"/>
</dbReference>
<keyword evidence="8" id="KW-1185">Reference proteome</keyword>
<dbReference type="InterPro" id="IPR029753">
    <property type="entry name" value="D-isomer_DH_CS"/>
</dbReference>
<dbReference type="InterPro" id="IPR050223">
    <property type="entry name" value="D-isomer_2-hydroxyacid_DH"/>
</dbReference>
<comment type="similarity">
    <text evidence="1 4">Belongs to the D-isomer specific 2-hydroxyacid dehydrogenase family.</text>
</comment>
<dbReference type="FunFam" id="3.40.50.720:FF:000203">
    <property type="entry name" value="D-3-phosphoglycerate dehydrogenase (SerA)"/>
    <property type="match status" value="1"/>
</dbReference>
<name>A0A263CVG0_9PSEU</name>
<dbReference type="SUPFAM" id="SSF52283">
    <property type="entry name" value="Formate/glycerate dehydrogenase catalytic domain-like"/>
    <property type="match status" value="1"/>
</dbReference>
<evidence type="ECO:0000259" key="5">
    <source>
        <dbReference type="Pfam" id="PF00389"/>
    </source>
</evidence>
<dbReference type="InterPro" id="IPR006139">
    <property type="entry name" value="D-isomer_2_OHA_DH_cat_dom"/>
</dbReference>
<dbReference type="OrthoDB" id="9793626at2"/>
<evidence type="ECO:0000313" key="7">
    <source>
        <dbReference type="EMBL" id="OZM70122.1"/>
    </source>
</evidence>
<dbReference type="GO" id="GO:0005829">
    <property type="term" value="C:cytosol"/>
    <property type="evidence" value="ECO:0007669"/>
    <property type="project" value="TreeGrafter"/>
</dbReference>
<proteinExistence type="inferred from homology"/>
<keyword evidence="3" id="KW-0520">NAD</keyword>
<evidence type="ECO:0000256" key="3">
    <source>
        <dbReference type="ARBA" id="ARBA00023027"/>
    </source>
</evidence>
<dbReference type="RefSeq" id="WP_094865929.1">
    <property type="nucleotide sequence ID" value="NZ_NKYE01000024.1"/>
</dbReference>
<evidence type="ECO:0000313" key="8">
    <source>
        <dbReference type="Proteomes" id="UP000242444"/>
    </source>
</evidence>
<dbReference type="EMBL" id="NKYE01000024">
    <property type="protein sequence ID" value="OZM70122.1"/>
    <property type="molecule type" value="Genomic_DNA"/>
</dbReference>
<keyword evidence="2 4" id="KW-0560">Oxidoreductase</keyword>
<evidence type="ECO:0000256" key="4">
    <source>
        <dbReference type="RuleBase" id="RU003719"/>
    </source>
</evidence>
<evidence type="ECO:0000259" key="6">
    <source>
        <dbReference type="Pfam" id="PF02826"/>
    </source>
</evidence>
<dbReference type="PANTHER" id="PTHR10996:SF283">
    <property type="entry name" value="GLYOXYLATE_HYDROXYPYRUVATE REDUCTASE B"/>
    <property type="match status" value="1"/>
</dbReference>
<dbReference type="PROSITE" id="PS00670">
    <property type="entry name" value="D_2_HYDROXYACID_DH_2"/>
    <property type="match status" value="1"/>
</dbReference>
<dbReference type="Pfam" id="PF02826">
    <property type="entry name" value="2-Hacid_dh_C"/>
    <property type="match status" value="1"/>
</dbReference>
<reference evidence="7 8" key="1">
    <citation type="submission" date="2017-07" db="EMBL/GenBank/DDBJ databases">
        <title>Amycolatopsis antarcticus sp. nov., isolated from the surface of an Antarcticus brown macroalga.</title>
        <authorList>
            <person name="Wang J."/>
            <person name="Leiva S."/>
            <person name="Huang J."/>
            <person name="Huang Y."/>
        </authorList>
    </citation>
    <scope>NUCLEOTIDE SEQUENCE [LARGE SCALE GENOMIC DNA]</scope>
    <source>
        <strain evidence="7 8">AU-G6</strain>
    </source>
</reference>
<dbReference type="InterPro" id="IPR006140">
    <property type="entry name" value="D-isomer_DH_NAD-bd"/>
</dbReference>
<gene>
    <name evidence="7" type="ORF">CFN78_27005</name>
</gene>
<sequence length="323" mass="33904">MSERTRIVVTRPIAHEAIRLLRQAGEVAEPGREAVLEPAELRAAVAGADAIVSTLQDRIDGPLADAAGPGLAVVATVAVGYDNVDVPALAERGVTVTNTPGVLTDATADLAFGLLLALTRRIGEGERLLRARTPWRFDLGFMLGSGLRDRTLGIVGLGQIGQAVARRARAFGMEIAYTGRRRADPAVEAELGARYLPLADLLRSADVVSLHCPLTEATRHLIDAAALRAMRPGAFLINTTRGPVVDERALAQALADGEIAGAGLDVFENEPDVEPRLLGMDNVVLTPHLGSATVETRTAMAVLAARNVLAVLGGDPPLSPVRA</sequence>